<evidence type="ECO:0000313" key="4">
    <source>
        <dbReference type="Proteomes" id="UP000242875"/>
    </source>
</evidence>
<evidence type="ECO:0000256" key="2">
    <source>
        <dbReference type="SAM" id="SignalP"/>
    </source>
</evidence>
<evidence type="ECO:0000313" key="3">
    <source>
        <dbReference type="EMBL" id="OZJ03216.1"/>
    </source>
</evidence>
<dbReference type="AlphaFoldDB" id="A0A261XXW8"/>
<feature type="chain" id="PRO_5012763194" evidence="2">
    <location>
        <begin position="20"/>
        <end position="165"/>
    </location>
</feature>
<evidence type="ECO:0000256" key="1">
    <source>
        <dbReference type="SAM" id="MobiDB-lite"/>
    </source>
</evidence>
<feature type="compositionally biased region" description="Basic and acidic residues" evidence="1">
    <location>
        <begin position="148"/>
        <end position="165"/>
    </location>
</feature>
<dbReference type="EMBL" id="MVBO01000097">
    <property type="protein sequence ID" value="OZJ03216.1"/>
    <property type="molecule type" value="Genomic_DNA"/>
</dbReference>
<comment type="caution">
    <text evidence="3">The sequence shown here is derived from an EMBL/GenBank/DDBJ whole genome shotgun (WGS) entry which is preliminary data.</text>
</comment>
<sequence length="165" mass="17291">MTLLGTIELLTTLVALVANEEVLEVDVVETDATEEEEAEVDCAVEEVDEADTLEELVDCVEDDGAVGVVLLNDVRALVVVTTCEVDVVEGVPEVAGGEPLVPGGVPEPPDVGPVVWRCVKVPVMEVVIFLETVGGTEDFDEVEAEAPEGCKEEGAGVDEAKDGSK</sequence>
<proteinExistence type="predicted"/>
<dbReference type="Proteomes" id="UP000242875">
    <property type="component" value="Unassembled WGS sequence"/>
</dbReference>
<gene>
    <name evidence="3" type="ORF">BZG36_04523</name>
</gene>
<keyword evidence="2" id="KW-0732">Signal</keyword>
<feature type="signal peptide" evidence="2">
    <location>
        <begin position="1"/>
        <end position="19"/>
    </location>
</feature>
<protein>
    <submittedName>
        <fullName evidence="3">Uncharacterized protein</fullName>
    </submittedName>
</protein>
<reference evidence="3 4" key="1">
    <citation type="journal article" date="2017" name="Mycologia">
        <title>Bifiguratus adelaidae, gen. et sp. nov., a new member of Mucoromycotina in endophytic and soil-dwelling habitats.</title>
        <authorList>
            <person name="Torres-Cruz T.J."/>
            <person name="Billingsley Tobias T.L."/>
            <person name="Almatruk M."/>
            <person name="Hesse C."/>
            <person name="Kuske C.R."/>
            <person name="Desiro A."/>
            <person name="Benucci G.M."/>
            <person name="Bonito G."/>
            <person name="Stajich J.E."/>
            <person name="Dunlap C."/>
            <person name="Arnold A.E."/>
            <person name="Porras-Alfaro A."/>
        </authorList>
    </citation>
    <scope>NUCLEOTIDE SEQUENCE [LARGE SCALE GENOMIC DNA]</scope>
    <source>
        <strain evidence="3 4">AZ0501</strain>
    </source>
</reference>
<accession>A0A261XXW8</accession>
<feature type="region of interest" description="Disordered" evidence="1">
    <location>
        <begin position="143"/>
        <end position="165"/>
    </location>
</feature>
<organism evidence="3 4">
    <name type="scientific">Bifiguratus adelaidae</name>
    <dbReference type="NCBI Taxonomy" id="1938954"/>
    <lineage>
        <taxon>Eukaryota</taxon>
        <taxon>Fungi</taxon>
        <taxon>Fungi incertae sedis</taxon>
        <taxon>Mucoromycota</taxon>
        <taxon>Mucoromycotina</taxon>
        <taxon>Endogonomycetes</taxon>
        <taxon>Endogonales</taxon>
        <taxon>Endogonales incertae sedis</taxon>
        <taxon>Bifiguratus</taxon>
    </lineage>
</organism>
<feature type="non-terminal residue" evidence="3">
    <location>
        <position position="165"/>
    </location>
</feature>
<keyword evidence="4" id="KW-1185">Reference proteome</keyword>
<name>A0A261XXW8_9FUNG</name>